<proteinExistence type="inferred from homology"/>
<evidence type="ECO:0000313" key="9">
    <source>
        <dbReference type="Proteomes" id="UP000676325"/>
    </source>
</evidence>
<dbReference type="AlphaFoldDB" id="A0A941END8"/>
<evidence type="ECO:0000256" key="2">
    <source>
        <dbReference type="ARBA" id="ARBA00009142"/>
    </source>
</evidence>
<comment type="subcellular location">
    <subcellularLocation>
        <location evidence="6">Cell membrane</location>
        <topology evidence="6">Multi-pass membrane protein</topology>
    </subcellularLocation>
    <subcellularLocation>
        <location evidence="1">Membrane</location>
        <topology evidence="1">Multi-pass membrane protein</topology>
    </subcellularLocation>
</comment>
<evidence type="ECO:0000256" key="5">
    <source>
        <dbReference type="ARBA" id="ARBA00023136"/>
    </source>
</evidence>
<dbReference type="GO" id="GO:0005886">
    <property type="term" value="C:plasma membrane"/>
    <property type="evidence" value="ECO:0007669"/>
    <property type="project" value="UniProtKB-SubCell"/>
</dbReference>
<feature type="transmembrane region" description="Helical" evidence="6">
    <location>
        <begin position="269"/>
        <end position="290"/>
    </location>
</feature>
<protein>
    <recommendedName>
        <fullName evidence="6">Probable membrane transporter protein</fullName>
    </recommendedName>
</protein>
<dbReference type="InterPro" id="IPR002781">
    <property type="entry name" value="TM_pro_TauE-like"/>
</dbReference>
<evidence type="ECO:0000256" key="3">
    <source>
        <dbReference type="ARBA" id="ARBA00022692"/>
    </source>
</evidence>
<evidence type="ECO:0000313" key="8">
    <source>
        <dbReference type="EMBL" id="MBR7830749.1"/>
    </source>
</evidence>
<feature type="region of interest" description="Disordered" evidence="7">
    <location>
        <begin position="125"/>
        <end position="145"/>
    </location>
</feature>
<keyword evidence="5 6" id="KW-0472">Membrane</keyword>
<keyword evidence="9" id="KW-1185">Reference proteome</keyword>
<comment type="caution">
    <text evidence="8">The sequence shown here is derived from an EMBL/GenBank/DDBJ whole genome shotgun (WGS) entry which is preliminary data.</text>
</comment>
<organism evidence="8 9">
    <name type="scientific">Actinospica acidithermotolerans</name>
    <dbReference type="NCBI Taxonomy" id="2828514"/>
    <lineage>
        <taxon>Bacteria</taxon>
        <taxon>Bacillati</taxon>
        <taxon>Actinomycetota</taxon>
        <taxon>Actinomycetes</taxon>
        <taxon>Catenulisporales</taxon>
        <taxon>Actinospicaceae</taxon>
        <taxon>Actinospica</taxon>
    </lineage>
</organism>
<evidence type="ECO:0000256" key="6">
    <source>
        <dbReference type="RuleBase" id="RU363041"/>
    </source>
</evidence>
<evidence type="ECO:0000256" key="1">
    <source>
        <dbReference type="ARBA" id="ARBA00004141"/>
    </source>
</evidence>
<dbReference type="EMBL" id="JAGSOH010000153">
    <property type="protein sequence ID" value="MBR7830749.1"/>
    <property type="molecule type" value="Genomic_DNA"/>
</dbReference>
<feature type="transmembrane region" description="Helical" evidence="6">
    <location>
        <begin position="73"/>
        <end position="92"/>
    </location>
</feature>
<sequence length="291" mass="28607">MITAAVLAVGLAIGLSLGALGGGGSILTVPALVYLLGESAHVATTESLVIVGVSALAATIAHARAGHVRWGPGLAFGLAGLAASYAGTAANTRVDPQVLMLAFAALMLTAAIAMLKRGAAPPKSATDDRVRIAPAPSPSAPSGGGTAVLTLAPSPPVADQPGARFSVSGIVKLLIAGSAVGFITGFLGVGGGFVIVPVLVTALGYTMADAVGTSLLVIAINSAAALLARTGHMQLHWALLAPFIAAALAGSFAGRNVAYRLPAETLKRAFAVLLVLVAGYVAIRAGLTLAG</sequence>
<feature type="transmembrane region" description="Helical" evidence="6">
    <location>
        <begin position="98"/>
        <end position="115"/>
    </location>
</feature>
<accession>A0A941END8</accession>
<comment type="similarity">
    <text evidence="2 6">Belongs to the 4-toluene sulfonate uptake permease (TSUP) (TC 2.A.102) family.</text>
</comment>
<feature type="transmembrane region" description="Helical" evidence="6">
    <location>
        <begin position="173"/>
        <end position="196"/>
    </location>
</feature>
<gene>
    <name evidence="8" type="ORF">KDK95_30885</name>
</gene>
<evidence type="ECO:0000256" key="4">
    <source>
        <dbReference type="ARBA" id="ARBA00022989"/>
    </source>
</evidence>
<keyword evidence="3 6" id="KW-0812">Transmembrane</keyword>
<name>A0A941END8_9ACTN</name>
<feature type="transmembrane region" description="Helical" evidence="6">
    <location>
        <begin position="202"/>
        <end position="228"/>
    </location>
</feature>
<dbReference type="PANTHER" id="PTHR43701:SF2">
    <property type="entry name" value="MEMBRANE TRANSPORTER PROTEIN YJNA-RELATED"/>
    <property type="match status" value="1"/>
</dbReference>
<evidence type="ECO:0000256" key="7">
    <source>
        <dbReference type="SAM" id="MobiDB-lite"/>
    </source>
</evidence>
<keyword evidence="6" id="KW-1003">Cell membrane</keyword>
<reference evidence="8" key="1">
    <citation type="submission" date="2021-04" db="EMBL/GenBank/DDBJ databases">
        <title>Genome based classification of Actinospica acidithermotolerans sp. nov., an actinobacterium isolated from an Indonesian hot spring.</title>
        <authorList>
            <person name="Kusuma A.B."/>
            <person name="Putra K.E."/>
            <person name="Nafisah S."/>
            <person name="Loh J."/>
            <person name="Nouioui I."/>
            <person name="Goodfellow M."/>
        </authorList>
    </citation>
    <scope>NUCLEOTIDE SEQUENCE</scope>
    <source>
        <strain evidence="8">MGRD01-02</strain>
    </source>
</reference>
<feature type="transmembrane region" description="Helical" evidence="6">
    <location>
        <begin position="42"/>
        <end position="61"/>
    </location>
</feature>
<dbReference type="Pfam" id="PF01925">
    <property type="entry name" value="TauE"/>
    <property type="match status" value="1"/>
</dbReference>
<dbReference type="RefSeq" id="WP_212521872.1">
    <property type="nucleotide sequence ID" value="NZ_JAGSOH010000153.1"/>
</dbReference>
<dbReference type="PANTHER" id="PTHR43701">
    <property type="entry name" value="MEMBRANE TRANSPORTER PROTEIN MJ0441-RELATED"/>
    <property type="match status" value="1"/>
</dbReference>
<dbReference type="InterPro" id="IPR051598">
    <property type="entry name" value="TSUP/Inactive_protease-like"/>
</dbReference>
<feature type="transmembrane region" description="Helical" evidence="6">
    <location>
        <begin position="235"/>
        <end position="254"/>
    </location>
</feature>
<keyword evidence="4 6" id="KW-1133">Transmembrane helix</keyword>
<dbReference type="Proteomes" id="UP000676325">
    <property type="component" value="Unassembled WGS sequence"/>
</dbReference>